<gene>
    <name evidence="2" type="ORF">SAMN02745111_02415</name>
</gene>
<sequence length="174" mass="20175">MLKVILLKLFGRFFPKEEAISPYRINYKSYYNAGFKAVFFDIDNTLVPYDAKANDEAKELFKELREMGFKTCLISNNCKKRTATFAKDVDSSFTYKSKKPSPDAYIRAARHLDVKVNEVIFFGDQLFTDIWGANNAGMYSILVERIGEDVLTQIKLKRYLEKPVLKAYEYVKSN</sequence>
<dbReference type="InterPro" id="IPR023214">
    <property type="entry name" value="HAD_sf"/>
</dbReference>
<dbReference type="RefSeq" id="WP_078767220.1">
    <property type="nucleotide sequence ID" value="NZ_FUXZ01000024.1"/>
</dbReference>
<dbReference type="InterPro" id="IPR006439">
    <property type="entry name" value="HAD-SF_hydro_IA"/>
</dbReference>
<keyword evidence="3" id="KW-1185">Reference proteome</keyword>
<dbReference type="NCBIfam" id="TIGR01509">
    <property type="entry name" value="HAD-SF-IA-v3"/>
    <property type="match status" value="1"/>
</dbReference>
<dbReference type="Pfam" id="PF00702">
    <property type="entry name" value="Hydrolase"/>
    <property type="match status" value="1"/>
</dbReference>
<dbReference type="SUPFAM" id="SSF56784">
    <property type="entry name" value="HAD-like"/>
    <property type="match status" value="1"/>
</dbReference>
<dbReference type="NCBIfam" id="TIGR01662">
    <property type="entry name" value="HAD-SF-IIIA"/>
    <property type="match status" value="1"/>
</dbReference>
<dbReference type="Gene3D" id="3.40.50.1000">
    <property type="entry name" value="HAD superfamily/HAD-like"/>
    <property type="match status" value="1"/>
</dbReference>
<dbReference type="PANTHER" id="PTHR43316">
    <property type="entry name" value="HYDROLASE, HALOACID DELAHOGENASE-RELATED"/>
    <property type="match status" value="1"/>
</dbReference>
<dbReference type="PANTHER" id="PTHR43316:SF8">
    <property type="entry name" value="HAD FAMILY HYDROLASE"/>
    <property type="match status" value="1"/>
</dbReference>
<evidence type="ECO:0000313" key="2">
    <source>
        <dbReference type="EMBL" id="SKA72789.1"/>
    </source>
</evidence>
<dbReference type="STRING" id="39495.SAMN02745111_02415"/>
<name>A0A1T4W6Q7_9FIRM</name>
<keyword evidence="1" id="KW-0378">Hydrolase</keyword>
<proteinExistence type="predicted"/>
<evidence type="ECO:0008006" key="4">
    <source>
        <dbReference type="Google" id="ProtNLM"/>
    </source>
</evidence>
<dbReference type="AlphaFoldDB" id="A0A1T4W6Q7"/>
<dbReference type="InterPro" id="IPR051540">
    <property type="entry name" value="S-2-haloacid_dehalogenase"/>
</dbReference>
<dbReference type="EMBL" id="FUXZ01000024">
    <property type="protein sequence ID" value="SKA72789.1"/>
    <property type="molecule type" value="Genomic_DNA"/>
</dbReference>
<dbReference type="NCBIfam" id="TIGR01668">
    <property type="entry name" value="YqeG_hyp_ppase"/>
    <property type="match status" value="1"/>
</dbReference>
<evidence type="ECO:0000256" key="1">
    <source>
        <dbReference type="ARBA" id="ARBA00022801"/>
    </source>
</evidence>
<dbReference type="InterPro" id="IPR036412">
    <property type="entry name" value="HAD-like_sf"/>
</dbReference>
<organism evidence="2 3">
    <name type="scientific">Eubacterium uniforme</name>
    <dbReference type="NCBI Taxonomy" id="39495"/>
    <lineage>
        <taxon>Bacteria</taxon>
        <taxon>Bacillati</taxon>
        <taxon>Bacillota</taxon>
        <taxon>Clostridia</taxon>
        <taxon>Eubacteriales</taxon>
        <taxon>Eubacteriaceae</taxon>
        <taxon>Eubacterium</taxon>
    </lineage>
</organism>
<dbReference type="InterPro" id="IPR006549">
    <property type="entry name" value="HAD-SF_hydro_IIIA"/>
</dbReference>
<dbReference type="InterPro" id="IPR010021">
    <property type="entry name" value="PGPP1/Gep4"/>
</dbReference>
<dbReference type="OrthoDB" id="9787572at2"/>
<dbReference type="Proteomes" id="UP000190814">
    <property type="component" value="Unassembled WGS sequence"/>
</dbReference>
<accession>A0A1T4W6Q7</accession>
<protein>
    <recommendedName>
        <fullName evidence="4">YqeG family HAD IIIA-type phosphatase</fullName>
    </recommendedName>
</protein>
<dbReference type="NCBIfam" id="TIGR01549">
    <property type="entry name" value="HAD-SF-IA-v1"/>
    <property type="match status" value="1"/>
</dbReference>
<evidence type="ECO:0000313" key="3">
    <source>
        <dbReference type="Proteomes" id="UP000190814"/>
    </source>
</evidence>
<dbReference type="GO" id="GO:0008962">
    <property type="term" value="F:phosphatidylglycerophosphatase activity"/>
    <property type="evidence" value="ECO:0007669"/>
    <property type="project" value="InterPro"/>
</dbReference>
<reference evidence="2 3" key="1">
    <citation type="submission" date="2017-02" db="EMBL/GenBank/DDBJ databases">
        <authorList>
            <person name="Peterson S.W."/>
        </authorList>
    </citation>
    <scope>NUCLEOTIDE SEQUENCE [LARGE SCALE GENOMIC DNA]</scope>
    <source>
        <strain evidence="2 3">ATCC 35992</strain>
    </source>
</reference>